<feature type="domain" description="SAF" evidence="2">
    <location>
        <begin position="40"/>
        <end position="72"/>
    </location>
</feature>
<dbReference type="CDD" id="cd11614">
    <property type="entry name" value="SAF_CpaB_FlgA_like"/>
    <property type="match status" value="1"/>
</dbReference>
<dbReference type="EMBL" id="LT629776">
    <property type="protein sequence ID" value="SDS21563.1"/>
    <property type="molecule type" value="Genomic_DNA"/>
</dbReference>
<dbReference type="Gene3D" id="3.90.1210.10">
    <property type="entry name" value="Antifreeze-like/N-acetylneuraminic acid synthase C-terminal domain"/>
    <property type="match status" value="1"/>
</dbReference>
<dbReference type="Pfam" id="PF08666">
    <property type="entry name" value="SAF"/>
    <property type="match status" value="1"/>
</dbReference>
<protein>
    <submittedName>
        <fullName evidence="3">SAF domain-containing protein</fullName>
    </submittedName>
</protein>
<proteinExistence type="predicted"/>
<evidence type="ECO:0000313" key="4">
    <source>
        <dbReference type="Proteomes" id="UP000185663"/>
    </source>
</evidence>
<accession>A0A1H1QE25</accession>
<sequence>MHSLRLTLWRLRFVVAAICAGLGVLVLAHALRPPPVPTTEVVVAVRDLAPGGVLTADDVELATRQASTVPPTHSAARTGWTRRSGGRPPSC</sequence>
<dbReference type="RefSeq" id="WP_083371841.1">
    <property type="nucleotide sequence ID" value="NZ_LT629776.1"/>
</dbReference>
<dbReference type="Proteomes" id="UP000185663">
    <property type="component" value="Chromosome I"/>
</dbReference>
<keyword evidence="4" id="KW-1185">Reference proteome</keyword>
<dbReference type="STRING" id="545619.SAMN04489860_1056"/>
<organism evidence="3 4">
    <name type="scientific">Paraoerskovia marina</name>
    <dbReference type="NCBI Taxonomy" id="545619"/>
    <lineage>
        <taxon>Bacteria</taxon>
        <taxon>Bacillati</taxon>
        <taxon>Actinomycetota</taxon>
        <taxon>Actinomycetes</taxon>
        <taxon>Micrococcales</taxon>
        <taxon>Cellulomonadaceae</taxon>
        <taxon>Paraoerskovia</taxon>
    </lineage>
</organism>
<evidence type="ECO:0000256" key="1">
    <source>
        <dbReference type="SAM" id="MobiDB-lite"/>
    </source>
</evidence>
<evidence type="ECO:0000259" key="2">
    <source>
        <dbReference type="Pfam" id="PF08666"/>
    </source>
</evidence>
<dbReference type="InterPro" id="IPR013974">
    <property type="entry name" value="SAF"/>
</dbReference>
<gene>
    <name evidence="3" type="ORF">SAMN04489860_1056</name>
</gene>
<feature type="region of interest" description="Disordered" evidence="1">
    <location>
        <begin position="63"/>
        <end position="91"/>
    </location>
</feature>
<dbReference type="AlphaFoldDB" id="A0A1H1QE25"/>
<name>A0A1H1QE25_9CELL</name>
<evidence type="ECO:0000313" key="3">
    <source>
        <dbReference type="EMBL" id="SDS21563.1"/>
    </source>
</evidence>
<reference evidence="3 4" key="1">
    <citation type="submission" date="2016-10" db="EMBL/GenBank/DDBJ databases">
        <authorList>
            <person name="de Groot N.N."/>
        </authorList>
    </citation>
    <scope>NUCLEOTIDE SEQUENCE [LARGE SCALE GENOMIC DNA]</scope>
    <source>
        <strain evidence="3 4">DSM 22126</strain>
    </source>
</reference>